<evidence type="ECO:0008006" key="5">
    <source>
        <dbReference type="Google" id="ProtNLM"/>
    </source>
</evidence>
<accession>A0AAV7EJY5</accession>
<organism evidence="3 4">
    <name type="scientific">Aristolochia fimbriata</name>
    <name type="common">White veined hardy Dutchman's pipe vine</name>
    <dbReference type="NCBI Taxonomy" id="158543"/>
    <lineage>
        <taxon>Eukaryota</taxon>
        <taxon>Viridiplantae</taxon>
        <taxon>Streptophyta</taxon>
        <taxon>Embryophyta</taxon>
        <taxon>Tracheophyta</taxon>
        <taxon>Spermatophyta</taxon>
        <taxon>Magnoliopsida</taxon>
        <taxon>Magnoliidae</taxon>
        <taxon>Piperales</taxon>
        <taxon>Aristolochiaceae</taxon>
        <taxon>Aristolochia</taxon>
    </lineage>
</organism>
<evidence type="ECO:0000256" key="2">
    <source>
        <dbReference type="SAM" id="SignalP"/>
    </source>
</evidence>
<keyword evidence="4" id="KW-1185">Reference proteome</keyword>
<comment type="caution">
    <text evidence="3">The sequence shown here is derived from an EMBL/GenBank/DDBJ whole genome shotgun (WGS) entry which is preliminary data.</text>
</comment>
<proteinExistence type="predicted"/>
<evidence type="ECO:0000313" key="3">
    <source>
        <dbReference type="EMBL" id="KAG9448644.1"/>
    </source>
</evidence>
<keyword evidence="2" id="KW-0732">Signal</keyword>
<gene>
    <name evidence="3" type="ORF">H6P81_008609</name>
</gene>
<reference evidence="3 4" key="1">
    <citation type="submission" date="2021-07" db="EMBL/GenBank/DDBJ databases">
        <title>The Aristolochia fimbriata genome: insights into angiosperm evolution, floral development and chemical biosynthesis.</title>
        <authorList>
            <person name="Jiao Y."/>
        </authorList>
    </citation>
    <scope>NUCLEOTIDE SEQUENCE [LARGE SCALE GENOMIC DNA]</scope>
    <source>
        <strain evidence="3">IBCAS-2021</strain>
        <tissue evidence="3">Leaf</tissue>
    </source>
</reference>
<dbReference type="AlphaFoldDB" id="A0AAV7EJY5"/>
<feature type="chain" id="PRO_5043697943" description="Phytosulfokine-beta" evidence="2">
    <location>
        <begin position="31"/>
        <end position="78"/>
    </location>
</feature>
<dbReference type="Proteomes" id="UP000825729">
    <property type="component" value="Unassembled WGS sequence"/>
</dbReference>
<protein>
    <recommendedName>
        <fullName evidence="5">Phytosulfokine-beta</fullName>
    </recommendedName>
</protein>
<dbReference type="EMBL" id="JAINDJ010000004">
    <property type="protein sequence ID" value="KAG9448644.1"/>
    <property type="molecule type" value="Genomic_DNA"/>
</dbReference>
<feature type="region of interest" description="Disordered" evidence="1">
    <location>
        <begin position="28"/>
        <end position="53"/>
    </location>
</feature>
<sequence length="78" mass="8518">MAPRNLFIAVRPLLLLLLLLSTTAITSTAARPGPSLSPTSPYSESMKDECGGAERDDCMTETTMIHKDYIYTQDIEGP</sequence>
<evidence type="ECO:0000256" key="1">
    <source>
        <dbReference type="SAM" id="MobiDB-lite"/>
    </source>
</evidence>
<name>A0AAV7EJY5_ARIFI</name>
<feature type="signal peptide" evidence="2">
    <location>
        <begin position="1"/>
        <end position="30"/>
    </location>
</feature>
<evidence type="ECO:0000313" key="4">
    <source>
        <dbReference type="Proteomes" id="UP000825729"/>
    </source>
</evidence>